<dbReference type="Proteomes" id="UP000050996">
    <property type="component" value="Unassembled WGS sequence"/>
</dbReference>
<keyword evidence="1" id="KW-0175">Coiled coil</keyword>
<feature type="signal peptide" evidence="2">
    <location>
        <begin position="1"/>
        <end position="26"/>
    </location>
</feature>
<evidence type="ECO:0000313" key="4">
    <source>
        <dbReference type="Proteomes" id="UP000050996"/>
    </source>
</evidence>
<evidence type="ECO:0000256" key="2">
    <source>
        <dbReference type="SAM" id="SignalP"/>
    </source>
</evidence>
<organism evidence="3 4">
    <name type="scientific">Cytobacillus solani</name>
    <dbReference type="NCBI Taxonomy" id="1637975"/>
    <lineage>
        <taxon>Bacteria</taxon>
        <taxon>Bacillati</taxon>
        <taxon>Bacillota</taxon>
        <taxon>Bacilli</taxon>
        <taxon>Bacillales</taxon>
        <taxon>Bacillaceae</taxon>
        <taxon>Cytobacillus</taxon>
    </lineage>
</organism>
<accession>A0A0Q3QKE2</accession>
<comment type="caution">
    <text evidence="3">The sequence shown here is derived from an EMBL/GenBank/DDBJ whole genome shotgun (WGS) entry which is preliminary data.</text>
</comment>
<feature type="chain" id="PRO_5006206814" description="Lipoprotein" evidence="2">
    <location>
        <begin position="27"/>
        <end position="335"/>
    </location>
</feature>
<dbReference type="PROSITE" id="PS51257">
    <property type="entry name" value="PROKAR_LIPOPROTEIN"/>
    <property type="match status" value="1"/>
</dbReference>
<dbReference type="AlphaFoldDB" id="A0A0Q3QKE2"/>
<sequence length="335" mass="38517">MKRILLCIVFLIVTAMLAGCTNQTNADEANEIIKLKRQIEQLSIENKALQNTVEEQRKALEATSNNGYATILAKDIENYPRSLYKEITLDIDMDGEDELIELYVNAEKMENGVFAWDDGQTWLLVVNDGEKTYPLYDGFVQLGSIDFSTATFDGKPGIVMIEMWHSDKSVHKLIYDHEAKGFIKETLYKKENLFQQYNQPASYAFFSDAYILMKQAFTNKAVQALEASENNLQEIHDRAAIFDPILVDLGNAQRLFETASELNPELSVSLDSALNTLNQMVINQPTAEQMNQLRYIYEMFLEYEIDHLIIEEENQIHPEIKKKLQRMNNIFNGKK</sequence>
<protein>
    <recommendedName>
        <fullName evidence="5">Lipoprotein</fullName>
    </recommendedName>
</protein>
<dbReference type="RefSeq" id="WP_056682674.1">
    <property type="nucleotide sequence ID" value="NZ_CP041305.1"/>
</dbReference>
<keyword evidence="4" id="KW-1185">Reference proteome</keyword>
<dbReference type="PATRIC" id="fig|1637975.4.peg.705"/>
<evidence type="ECO:0000256" key="1">
    <source>
        <dbReference type="SAM" id="Coils"/>
    </source>
</evidence>
<keyword evidence="2" id="KW-0732">Signal</keyword>
<name>A0A0Q3QKE2_9BACI</name>
<evidence type="ECO:0000313" key="3">
    <source>
        <dbReference type="EMBL" id="KQL18040.1"/>
    </source>
</evidence>
<reference evidence="3 4" key="1">
    <citation type="submission" date="2015-09" db="EMBL/GenBank/DDBJ databases">
        <title>Genome sequencing project for genomic taxonomy and phylogenomics of Bacillus-like bacteria.</title>
        <authorList>
            <person name="Liu B."/>
            <person name="Wang J."/>
            <person name="Zhu Y."/>
            <person name="Liu G."/>
            <person name="Chen Q."/>
            <person name="Chen Z."/>
            <person name="Lan J."/>
            <person name="Che J."/>
            <person name="Ge C."/>
            <person name="Shi H."/>
            <person name="Pan Z."/>
            <person name="Liu X."/>
        </authorList>
    </citation>
    <scope>NUCLEOTIDE SEQUENCE [LARGE SCALE GENOMIC DNA]</scope>
    <source>
        <strain evidence="3 4">FJAT-18043</strain>
    </source>
</reference>
<dbReference type="EMBL" id="LJIX01000006">
    <property type="protein sequence ID" value="KQL18040.1"/>
    <property type="molecule type" value="Genomic_DNA"/>
</dbReference>
<evidence type="ECO:0008006" key="5">
    <source>
        <dbReference type="Google" id="ProtNLM"/>
    </source>
</evidence>
<feature type="coiled-coil region" evidence="1">
    <location>
        <begin position="25"/>
        <end position="66"/>
    </location>
</feature>
<proteinExistence type="predicted"/>
<gene>
    <name evidence="3" type="ORF">AN957_05055</name>
</gene>